<gene>
    <name evidence="4" type="ORF">DAMNIGENAA_09900</name>
</gene>
<keyword evidence="3" id="KW-1005">Bacterial flagellum biogenesis</keyword>
<proteinExistence type="inferred from homology"/>
<reference evidence="4" key="1">
    <citation type="submission" date="2022-12" db="EMBL/GenBank/DDBJ databases">
        <title>Reference genome sequencing for broad-spectrum identification of bacterial and archaeal isolates by mass spectrometry.</title>
        <authorList>
            <person name="Sekiguchi Y."/>
            <person name="Tourlousse D.M."/>
        </authorList>
    </citation>
    <scope>NUCLEOTIDE SEQUENCE</scope>
    <source>
        <strain evidence="4">ASRB1</strain>
    </source>
</reference>
<evidence type="ECO:0000313" key="4">
    <source>
        <dbReference type="EMBL" id="GLI33557.1"/>
    </source>
</evidence>
<evidence type="ECO:0000256" key="1">
    <source>
        <dbReference type="ARBA" id="ARBA00002397"/>
    </source>
</evidence>
<evidence type="ECO:0000256" key="2">
    <source>
        <dbReference type="ARBA" id="ARBA00007703"/>
    </source>
</evidence>
<dbReference type="InterPro" id="IPR007809">
    <property type="entry name" value="FlgN-like"/>
</dbReference>
<comment type="caution">
    <text evidence="4">The sequence shown here is derived from an EMBL/GenBank/DDBJ whole genome shotgun (WGS) entry which is preliminary data.</text>
</comment>
<evidence type="ECO:0000313" key="5">
    <source>
        <dbReference type="Proteomes" id="UP001144372"/>
    </source>
</evidence>
<keyword evidence="5" id="KW-1185">Reference proteome</keyword>
<evidence type="ECO:0000256" key="3">
    <source>
        <dbReference type="ARBA" id="ARBA00022795"/>
    </source>
</evidence>
<dbReference type="InterPro" id="IPR036679">
    <property type="entry name" value="FlgN-like_sf"/>
</dbReference>
<accession>A0A9W6FRH9</accession>
<comment type="similarity">
    <text evidence="2">Belongs to the FlgN family.</text>
</comment>
<dbReference type="EMBL" id="BSDR01000001">
    <property type="protein sequence ID" value="GLI33557.1"/>
    <property type="molecule type" value="Genomic_DNA"/>
</dbReference>
<organism evidence="4 5">
    <name type="scientific">Desulforhabdus amnigena</name>
    <dbReference type="NCBI Taxonomy" id="40218"/>
    <lineage>
        <taxon>Bacteria</taxon>
        <taxon>Pseudomonadati</taxon>
        <taxon>Thermodesulfobacteriota</taxon>
        <taxon>Syntrophobacteria</taxon>
        <taxon>Syntrophobacterales</taxon>
        <taxon>Syntrophobacteraceae</taxon>
        <taxon>Desulforhabdus</taxon>
    </lineage>
</organism>
<dbReference type="Pfam" id="PF05130">
    <property type="entry name" value="FlgN"/>
    <property type="match status" value="1"/>
</dbReference>
<dbReference type="SUPFAM" id="SSF140566">
    <property type="entry name" value="FlgN-like"/>
    <property type="match status" value="1"/>
</dbReference>
<protein>
    <recommendedName>
        <fullName evidence="6">Flagellar protein FlgN</fullName>
    </recommendedName>
</protein>
<evidence type="ECO:0008006" key="6">
    <source>
        <dbReference type="Google" id="ProtNLM"/>
    </source>
</evidence>
<name>A0A9W6FRH9_9BACT</name>
<comment type="function">
    <text evidence="1">Required for the efficient initiation of filament assembly.</text>
</comment>
<sequence length="156" mass="17865">MMSHDNRSCLNVSDPESSNVSEFQSSLLEAFSKTVQSLMRILHEEFEALKHFQSDRLLELLPEKEFLIQRMTQMLGELERIGEEDTTLGESESVKTFMGNLLEIERMNRMNHVLVEGSLEYCREYLNVLVGGSYSGNNSNPLSKMSLKGLRVSREI</sequence>
<dbReference type="GO" id="GO:0044780">
    <property type="term" value="P:bacterial-type flagellum assembly"/>
    <property type="evidence" value="ECO:0007669"/>
    <property type="project" value="InterPro"/>
</dbReference>
<dbReference type="AlphaFoldDB" id="A0A9W6FRH9"/>
<dbReference type="Proteomes" id="UP001144372">
    <property type="component" value="Unassembled WGS sequence"/>
</dbReference>